<dbReference type="EMBL" id="SNXR01000014">
    <property type="protein sequence ID" value="TDP58734.1"/>
    <property type="molecule type" value="Genomic_DNA"/>
</dbReference>
<name>A0A4R6Q860_9FLAO</name>
<dbReference type="AlphaFoldDB" id="A0A4R6Q860"/>
<protein>
    <submittedName>
        <fullName evidence="2">Uncharacterized protein</fullName>
    </submittedName>
</protein>
<organism evidence="2 3">
    <name type="scientific">Flavobacterium dankookense</name>
    <dbReference type="NCBI Taxonomy" id="706186"/>
    <lineage>
        <taxon>Bacteria</taxon>
        <taxon>Pseudomonadati</taxon>
        <taxon>Bacteroidota</taxon>
        <taxon>Flavobacteriia</taxon>
        <taxon>Flavobacteriales</taxon>
        <taxon>Flavobacteriaceae</taxon>
        <taxon>Flavobacterium</taxon>
    </lineage>
</organism>
<evidence type="ECO:0000256" key="1">
    <source>
        <dbReference type="SAM" id="Phobius"/>
    </source>
</evidence>
<comment type="caution">
    <text evidence="2">The sequence shown here is derived from an EMBL/GenBank/DDBJ whole genome shotgun (WGS) entry which is preliminary data.</text>
</comment>
<dbReference type="Proteomes" id="UP000295260">
    <property type="component" value="Unassembled WGS sequence"/>
</dbReference>
<sequence>MEKVSNFIKENYLALLIGLCFYGIFVYYTTQGNRLCDCESTEKYKPTNSGRSTVNRFYHK</sequence>
<gene>
    <name evidence="2" type="ORF">BC748_1967</name>
</gene>
<accession>A0A4R6Q860</accession>
<keyword evidence="3" id="KW-1185">Reference proteome</keyword>
<keyword evidence="1" id="KW-0812">Transmembrane</keyword>
<keyword evidence="1" id="KW-0472">Membrane</keyword>
<dbReference type="RefSeq" id="WP_133533230.1">
    <property type="nucleotide sequence ID" value="NZ_SNXR01000014.1"/>
</dbReference>
<feature type="transmembrane region" description="Helical" evidence="1">
    <location>
        <begin position="12"/>
        <end position="30"/>
    </location>
</feature>
<keyword evidence="1" id="KW-1133">Transmembrane helix</keyword>
<proteinExistence type="predicted"/>
<evidence type="ECO:0000313" key="3">
    <source>
        <dbReference type="Proteomes" id="UP000295260"/>
    </source>
</evidence>
<evidence type="ECO:0000313" key="2">
    <source>
        <dbReference type="EMBL" id="TDP58734.1"/>
    </source>
</evidence>
<reference evidence="2 3" key="1">
    <citation type="submission" date="2019-03" db="EMBL/GenBank/DDBJ databases">
        <title>Genomic Encyclopedia of Archaeal and Bacterial Type Strains, Phase II (KMG-II): from individual species to whole genera.</title>
        <authorList>
            <person name="Goeker M."/>
        </authorList>
    </citation>
    <scope>NUCLEOTIDE SEQUENCE [LARGE SCALE GENOMIC DNA]</scope>
    <source>
        <strain evidence="2 3">DSM 25687</strain>
    </source>
</reference>
<dbReference type="OrthoDB" id="677125at2"/>